<dbReference type="EMBL" id="VSRR010008663">
    <property type="protein sequence ID" value="MPC49086.1"/>
    <property type="molecule type" value="Genomic_DNA"/>
</dbReference>
<organism evidence="1 2">
    <name type="scientific">Portunus trituberculatus</name>
    <name type="common">Swimming crab</name>
    <name type="synonym">Neptunus trituberculatus</name>
    <dbReference type="NCBI Taxonomy" id="210409"/>
    <lineage>
        <taxon>Eukaryota</taxon>
        <taxon>Metazoa</taxon>
        <taxon>Ecdysozoa</taxon>
        <taxon>Arthropoda</taxon>
        <taxon>Crustacea</taxon>
        <taxon>Multicrustacea</taxon>
        <taxon>Malacostraca</taxon>
        <taxon>Eumalacostraca</taxon>
        <taxon>Eucarida</taxon>
        <taxon>Decapoda</taxon>
        <taxon>Pleocyemata</taxon>
        <taxon>Brachyura</taxon>
        <taxon>Eubrachyura</taxon>
        <taxon>Portunoidea</taxon>
        <taxon>Portunidae</taxon>
        <taxon>Portuninae</taxon>
        <taxon>Portunus</taxon>
    </lineage>
</organism>
<dbReference type="Proteomes" id="UP000324222">
    <property type="component" value="Unassembled WGS sequence"/>
</dbReference>
<evidence type="ECO:0000313" key="2">
    <source>
        <dbReference type="Proteomes" id="UP000324222"/>
    </source>
</evidence>
<dbReference type="AlphaFoldDB" id="A0A5B7FU64"/>
<gene>
    <name evidence="1" type="ORF">E2C01_042880</name>
</gene>
<protein>
    <submittedName>
        <fullName evidence="1">Uncharacterized protein</fullName>
    </submittedName>
</protein>
<proteinExistence type="predicted"/>
<sequence>MIIGRWPRRLTNATLPPEIPQANLRAVLCGPGQLQMPKSSRSARTGLVQPEKKNSESMCNILMSREEVRHSGTASNAAAACRERVGVSPAGGPGSICLRNLFLPWTLNNYWRFAVKAIAVNIN</sequence>
<comment type="caution">
    <text evidence="1">The sequence shown here is derived from an EMBL/GenBank/DDBJ whole genome shotgun (WGS) entry which is preliminary data.</text>
</comment>
<name>A0A5B7FU64_PORTR</name>
<accession>A0A5B7FU64</accession>
<keyword evidence="2" id="KW-1185">Reference proteome</keyword>
<evidence type="ECO:0000313" key="1">
    <source>
        <dbReference type="EMBL" id="MPC49086.1"/>
    </source>
</evidence>
<reference evidence="1 2" key="1">
    <citation type="submission" date="2019-05" db="EMBL/GenBank/DDBJ databases">
        <title>Another draft genome of Portunus trituberculatus and its Hox gene families provides insights of decapod evolution.</title>
        <authorList>
            <person name="Jeong J.-H."/>
            <person name="Song I."/>
            <person name="Kim S."/>
            <person name="Choi T."/>
            <person name="Kim D."/>
            <person name="Ryu S."/>
            <person name="Kim W."/>
        </authorList>
    </citation>
    <scope>NUCLEOTIDE SEQUENCE [LARGE SCALE GENOMIC DNA]</scope>
    <source>
        <tissue evidence="1">Muscle</tissue>
    </source>
</reference>